<dbReference type="InterPro" id="IPR018962">
    <property type="entry name" value="DUF1995"/>
</dbReference>
<dbReference type="AlphaFoldDB" id="A0AAV1HYB6"/>
<dbReference type="Proteomes" id="UP001314263">
    <property type="component" value="Unassembled WGS sequence"/>
</dbReference>
<feature type="compositionally biased region" description="Polar residues" evidence="1">
    <location>
        <begin position="66"/>
        <end position="79"/>
    </location>
</feature>
<dbReference type="Pfam" id="PF09353">
    <property type="entry name" value="DUF1995"/>
    <property type="match status" value="1"/>
</dbReference>
<dbReference type="PANTHER" id="PTHR34051">
    <property type="entry name" value="PROTEIN LOW PSII ACCUMULATION 3, CHLOROPLASTIC"/>
    <property type="match status" value="1"/>
</dbReference>
<gene>
    <name evidence="3" type="ORF">CVIRNUC_002820</name>
</gene>
<feature type="region of interest" description="Disordered" evidence="1">
    <location>
        <begin position="62"/>
        <end position="81"/>
    </location>
</feature>
<protein>
    <recommendedName>
        <fullName evidence="2">DUF1995 domain-containing protein</fullName>
    </recommendedName>
</protein>
<comment type="caution">
    <text evidence="3">The sequence shown here is derived from an EMBL/GenBank/DDBJ whole genome shotgun (WGS) entry which is preliminary data.</text>
</comment>
<evidence type="ECO:0000313" key="4">
    <source>
        <dbReference type="Proteomes" id="UP001314263"/>
    </source>
</evidence>
<evidence type="ECO:0000313" key="3">
    <source>
        <dbReference type="EMBL" id="CAK0761009.1"/>
    </source>
</evidence>
<accession>A0AAV1HYB6</accession>
<proteinExistence type="predicted"/>
<dbReference type="EMBL" id="CAUYUE010000004">
    <property type="protein sequence ID" value="CAK0761009.1"/>
    <property type="molecule type" value="Genomic_DNA"/>
</dbReference>
<reference evidence="3 4" key="1">
    <citation type="submission" date="2023-10" db="EMBL/GenBank/DDBJ databases">
        <authorList>
            <person name="Maclean D."/>
            <person name="Macfadyen A."/>
        </authorList>
    </citation>
    <scope>NUCLEOTIDE SEQUENCE [LARGE SCALE GENOMIC DNA]</scope>
</reference>
<organism evidence="3 4">
    <name type="scientific">Coccomyxa viridis</name>
    <dbReference type="NCBI Taxonomy" id="1274662"/>
    <lineage>
        <taxon>Eukaryota</taxon>
        <taxon>Viridiplantae</taxon>
        <taxon>Chlorophyta</taxon>
        <taxon>core chlorophytes</taxon>
        <taxon>Trebouxiophyceae</taxon>
        <taxon>Trebouxiophyceae incertae sedis</taxon>
        <taxon>Coccomyxaceae</taxon>
        <taxon>Coccomyxa</taxon>
    </lineage>
</organism>
<name>A0AAV1HYB6_9CHLO</name>
<evidence type="ECO:0000256" key="1">
    <source>
        <dbReference type="SAM" id="MobiDB-lite"/>
    </source>
</evidence>
<feature type="domain" description="DUF1995" evidence="2">
    <location>
        <begin position="97"/>
        <end position="354"/>
    </location>
</feature>
<sequence>MERTLAQSEVLQVRSAGRASTSYCPRYAGPQAESTRWAFSGGCNSRAPNLRRSERQVLRAAAPEQAETSLESIATTEDSLAQPEKIRKVPGRQTYRPASFQELVKDATTSVKNAIKDGLTRMEVEFPALPGNIDGYKGASDWFIDSNIQLALAASKMVRADSGKRVHIVVPDGGEYNRSYKMFKAALEAADGISMGHLKENSKSVFSGFNFFGSVPDTDAETLSQAARKADLFIVVNASTIELPDVERYIAETVGDRPLVLWNLELDTLRADLGLLGFPPKELQYRFLCQFTPVFYIRQRDYSKSVAVAPFIINYSGCIFREYPGPWQVMLRQDNGEYACIAEDVRRYNLGEAKEELMSAMGLDTEVEGSAMQFLRRGYKRSTWWEDAKDVESVDSWRR</sequence>
<keyword evidence="4" id="KW-1185">Reference proteome</keyword>
<evidence type="ECO:0000259" key="2">
    <source>
        <dbReference type="Pfam" id="PF09353"/>
    </source>
</evidence>
<dbReference type="InterPro" id="IPR044687">
    <property type="entry name" value="LPA3"/>
</dbReference>
<dbReference type="PANTHER" id="PTHR34051:SF2">
    <property type="entry name" value="PROTEIN LPA3"/>
    <property type="match status" value="1"/>
</dbReference>